<accession>A0A291RSV5</accession>
<dbReference type="Pfam" id="PF00440">
    <property type="entry name" value="TetR_N"/>
    <property type="match status" value="1"/>
</dbReference>
<dbReference type="AlphaFoldDB" id="A0A291RSV5"/>
<feature type="DNA-binding region" description="H-T-H motif" evidence="4">
    <location>
        <begin position="48"/>
        <end position="67"/>
    </location>
</feature>
<dbReference type="Proteomes" id="UP000221961">
    <property type="component" value="Chromosome"/>
</dbReference>
<dbReference type="InterPro" id="IPR054129">
    <property type="entry name" value="DesT_TetR_C"/>
</dbReference>
<dbReference type="Gene3D" id="1.10.357.10">
    <property type="entry name" value="Tetracycline Repressor, domain 2"/>
    <property type="match status" value="1"/>
</dbReference>
<dbReference type="PROSITE" id="PS50977">
    <property type="entry name" value="HTH_TETR_2"/>
    <property type="match status" value="1"/>
</dbReference>
<feature type="region of interest" description="Disordered" evidence="5">
    <location>
        <begin position="1"/>
        <end position="20"/>
    </location>
</feature>
<evidence type="ECO:0000313" key="8">
    <source>
        <dbReference type="Proteomes" id="UP000221961"/>
    </source>
</evidence>
<dbReference type="GO" id="GO:0000976">
    <property type="term" value="F:transcription cis-regulatory region binding"/>
    <property type="evidence" value="ECO:0007669"/>
    <property type="project" value="TreeGrafter"/>
</dbReference>
<dbReference type="GO" id="GO:0003700">
    <property type="term" value="F:DNA-binding transcription factor activity"/>
    <property type="evidence" value="ECO:0007669"/>
    <property type="project" value="TreeGrafter"/>
</dbReference>
<keyword evidence="1" id="KW-0805">Transcription regulation</keyword>
<gene>
    <name evidence="7" type="ORF">CRH09_33160</name>
</gene>
<dbReference type="PANTHER" id="PTHR30055:SF174">
    <property type="entry name" value="TRANSCRIPTIONAL REGULATORY PROTEIN (PROBABLY TETR-FAMILY)-RELATED"/>
    <property type="match status" value="1"/>
</dbReference>
<evidence type="ECO:0000256" key="4">
    <source>
        <dbReference type="PROSITE-ProRule" id="PRU00335"/>
    </source>
</evidence>
<reference evidence="7 8" key="1">
    <citation type="submission" date="2017-10" db="EMBL/GenBank/DDBJ databases">
        <title>Comparative genomics between pathogenic Norcardia.</title>
        <authorList>
            <person name="Zeng L."/>
        </authorList>
    </citation>
    <scope>NUCLEOTIDE SEQUENCE [LARGE SCALE GENOMIC DNA]</scope>
    <source>
        <strain evidence="7 8">NC_YFY_NT001</strain>
    </source>
</reference>
<dbReference type="EMBL" id="CP023778">
    <property type="protein sequence ID" value="ATL70312.1"/>
    <property type="molecule type" value="Genomic_DNA"/>
</dbReference>
<proteinExistence type="predicted"/>
<organism evidence="7 8">
    <name type="scientific">Nocardia terpenica</name>
    <dbReference type="NCBI Taxonomy" id="455432"/>
    <lineage>
        <taxon>Bacteria</taxon>
        <taxon>Bacillati</taxon>
        <taxon>Actinomycetota</taxon>
        <taxon>Actinomycetes</taxon>
        <taxon>Mycobacteriales</taxon>
        <taxon>Nocardiaceae</taxon>
        <taxon>Nocardia</taxon>
    </lineage>
</organism>
<dbReference type="SUPFAM" id="SSF46689">
    <property type="entry name" value="Homeodomain-like"/>
    <property type="match status" value="1"/>
</dbReference>
<dbReference type="InterPro" id="IPR009057">
    <property type="entry name" value="Homeodomain-like_sf"/>
</dbReference>
<evidence type="ECO:0000256" key="5">
    <source>
        <dbReference type="SAM" id="MobiDB-lite"/>
    </source>
</evidence>
<protein>
    <submittedName>
        <fullName evidence="7">TetR family transcriptional regulator</fullName>
    </submittedName>
</protein>
<evidence type="ECO:0000259" key="6">
    <source>
        <dbReference type="PROSITE" id="PS50977"/>
    </source>
</evidence>
<keyword evidence="3" id="KW-0804">Transcription</keyword>
<sequence length="223" mass="25041">MFSRLDAVGGERTGGNAKRVRLSPAERREQLITLGARMLRERALEDISVGEIAARAGISRGLLFHYFTTKQDFQLAIVRHANTELLARTMPDRSLSLPDMLRDAVDRYVRYVSDNRTSYLALLRGPASTRPELVTLVDATRYAIVDRILAEAPVSPDDPDRPRLRLAVRGWIAFAEETTLSWLREETITRDQLIDLLVESLPALARSPLLSAALRAGDQVRYS</sequence>
<dbReference type="Pfam" id="PF21943">
    <property type="entry name" value="TetR_C_46"/>
    <property type="match status" value="1"/>
</dbReference>
<dbReference type="InterPro" id="IPR001647">
    <property type="entry name" value="HTH_TetR"/>
</dbReference>
<evidence type="ECO:0000256" key="2">
    <source>
        <dbReference type="ARBA" id="ARBA00023125"/>
    </source>
</evidence>
<evidence type="ECO:0000256" key="3">
    <source>
        <dbReference type="ARBA" id="ARBA00023163"/>
    </source>
</evidence>
<feature type="domain" description="HTH tetR-type" evidence="6">
    <location>
        <begin position="25"/>
        <end position="85"/>
    </location>
</feature>
<keyword evidence="2 4" id="KW-0238">DNA-binding</keyword>
<dbReference type="InterPro" id="IPR050109">
    <property type="entry name" value="HTH-type_TetR-like_transc_reg"/>
</dbReference>
<evidence type="ECO:0000256" key="1">
    <source>
        <dbReference type="ARBA" id="ARBA00023015"/>
    </source>
</evidence>
<dbReference type="KEGG" id="ntp:CRH09_33160"/>
<dbReference type="PANTHER" id="PTHR30055">
    <property type="entry name" value="HTH-TYPE TRANSCRIPTIONAL REGULATOR RUTR"/>
    <property type="match status" value="1"/>
</dbReference>
<name>A0A291RSV5_9NOCA</name>
<evidence type="ECO:0000313" key="7">
    <source>
        <dbReference type="EMBL" id="ATL70312.1"/>
    </source>
</evidence>